<reference evidence="7 8" key="1">
    <citation type="submission" date="2022-06" db="EMBL/GenBank/DDBJ databases">
        <title>Rhizosaccharibacter gen. nov. sp. nov. KSS12, endophytic bacteria isolated from sugarcane.</title>
        <authorList>
            <person name="Pitiwittayakul N."/>
        </authorList>
    </citation>
    <scope>NUCLEOTIDE SEQUENCE [LARGE SCALE GENOMIC DNA]</scope>
    <source>
        <strain evidence="7 8">KSS12</strain>
    </source>
</reference>
<sequence length="240" mass="24694">MDPDLPLLTGLEGRIAASVAPTLADMGYELVRVAVLGREVPTVQIMADRADGSLIGVEDCERISHAVGAVLDVDDPIPGAWTLEVSSAGIDRPLTREKDWNRFSGHLAKAETNFPVDGRKRFSGIVLGAADGQGRLRLDDGGEVALPLAELRRARLVLTDALIEASAQMMGVPAVVEGDAPGDAPGEGAAEAPTDAPASRGAMLQADGRPGSRKVGGARVGGSRTGAGGGAGTRGRRKPH</sequence>
<dbReference type="PANTHER" id="PTHR33867">
    <property type="entry name" value="RIBOSOME MATURATION FACTOR RIMP"/>
    <property type="match status" value="1"/>
</dbReference>
<dbReference type="Gene3D" id="3.30.300.70">
    <property type="entry name" value="RimP-like superfamily, N-terminal"/>
    <property type="match status" value="1"/>
</dbReference>
<comment type="similarity">
    <text evidence="3">Belongs to the RimP family.</text>
</comment>
<feature type="region of interest" description="Disordered" evidence="4">
    <location>
        <begin position="176"/>
        <end position="240"/>
    </location>
</feature>
<dbReference type="Proteomes" id="UP001524547">
    <property type="component" value="Unassembled WGS sequence"/>
</dbReference>
<feature type="compositionally biased region" description="Gly residues" evidence="4">
    <location>
        <begin position="218"/>
        <end position="233"/>
    </location>
</feature>
<dbReference type="InterPro" id="IPR003728">
    <property type="entry name" value="Ribosome_maturation_RimP"/>
</dbReference>
<evidence type="ECO:0000313" key="8">
    <source>
        <dbReference type="Proteomes" id="UP001524547"/>
    </source>
</evidence>
<dbReference type="RefSeq" id="WP_422920260.1">
    <property type="nucleotide sequence ID" value="NZ_JAMZEJ010000007.1"/>
</dbReference>
<dbReference type="InterPro" id="IPR035956">
    <property type="entry name" value="RimP_N_sf"/>
</dbReference>
<gene>
    <name evidence="3 7" type="primary">rimP</name>
    <name evidence="7" type="ORF">NFI88_11745</name>
</gene>
<dbReference type="Pfam" id="PF17384">
    <property type="entry name" value="DUF150_C"/>
    <property type="match status" value="1"/>
</dbReference>
<evidence type="ECO:0000259" key="5">
    <source>
        <dbReference type="Pfam" id="PF02576"/>
    </source>
</evidence>
<keyword evidence="1 3" id="KW-0963">Cytoplasm</keyword>
<evidence type="ECO:0000256" key="4">
    <source>
        <dbReference type="SAM" id="MobiDB-lite"/>
    </source>
</evidence>
<feature type="domain" description="Ribosome maturation factor RimP N-terminal" evidence="5">
    <location>
        <begin position="19"/>
        <end position="91"/>
    </location>
</feature>
<feature type="compositionally biased region" description="Low complexity" evidence="4">
    <location>
        <begin position="177"/>
        <end position="198"/>
    </location>
</feature>
<comment type="function">
    <text evidence="3">Required for maturation of 30S ribosomal subunits.</text>
</comment>
<dbReference type="InterPro" id="IPR028989">
    <property type="entry name" value="RimP_N"/>
</dbReference>
<accession>A0ABT1VYT6</accession>
<dbReference type="HAMAP" id="MF_01077">
    <property type="entry name" value="RimP"/>
    <property type="match status" value="1"/>
</dbReference>
<proteinExistence type="inferred from homology"/>
<protein>
    <recommendedName>
        <fullName evidence="3">Ribosome maturation factor RimP</fullName>
    </recommendedName>
</protein>
<dbReference type="NCBIfam" id="NF000932">
    <property type="entry name" value="PRK00092.2-5"/>
    <property type="match status" value="1"/>
</dbReference>
<dbReference type="SUPFAM" id="SSF75420">
    <property type="entry name" value="YhbC-like, N-terminal domain"/>
    <property type="match status" value="1"/>
</dbReference>
<dbReference type="EMBL" id="JAMZEJ010000007">
    <property type="protein sequence ID" value="MCQ8241508.1"/>
    <property type="molecule type" value="Genomic_DNA"/>
</dbReference>
<feature type="domain" description="Ribosome maturation factor RimP C-terminal" evidence="6">
    <location>
        <begin position="94"/>
        <end position="159"/>
    </location>
</feature>
<organism evidence="7 8">
    <name type="scientific">Rhizosaccharibacter radicis</name>
    <dbReference type="NCBI Taxonomy" id="2782605"/>
    <lineage>
        <taxon>Bacteria</taxon>
        <taxon>Pseudomonadati</taxon>
        <taxon>Pseudomonadota</taxon>
        <taxon>Alphaproteobacteria</taxon>
        <taxon>Acetobacterales</taxon>
        <taxon>Acetobacteraceae</taxon>
        <taxon>Rhizosaccharibacter</taxon>
    </lineage>
</organism>
<evidence type="ECO:0000256" key="3">
    <source>
        <dbReference type="HAMAP-Rule" id="MF_01077"/>
    </source>
</evidence>
<keyword evidence="8" id="KW-1185">Reference proteome</keyword>
<dbReference type="InterPro" id="IPR028998">
    <property type="entry name" value="RimP_C"/>
</dbReference>
<dbReference type="CDD" id="cd01734">
    <property type="entry name" value="YlxS_C"/>
    <property type="match status" value="1"/>
</dbReference>
<dbReference type="SUPFAM" id="SSF74942">
    <property type="entry name" value="YhbC-like, C-terminal domain"/>
    <property type="match status" value="1"/>
</dbReference>
<comment type="caution">
    <text evidence="7">The sequence shown here is derived from an EMBL/GenBank/DDBJ whole genome shotgun (WGS) entry which is preliminary data.</text>
</comment>
<evidence type="ECO:0000256" key="1">
    <source>
        <dbReference type="ARBA" id="ARBA00022490"/>
    </source>
</evidence>
<evidence type="ECO:0000259" key="6">
    <source>
        <dbReference type="Pfam" id="PF17384"/>
    </source>
</evidence>
<keyword evidence="2 3" id="KW-0690">Ribosome biogenesis</keyword>
<evidence type="ECO:0000313" key="7">
    <source>
        <dbReference type="EMBL" id="MCQ8241508.1"/>
    </source>
</evidence>
<comment type="subcellular location">
    <subcellularLocation>
        <location evidence="3">Cytoplasm</location>
    </subcellularLocation>
</comment>
<dbReference type="Pfam" id="PF02576">
    <property type="entry name" value="RimP_N"/>
    <property type="match status" value="1"/>
</dbReference>
<dbReference type="InterPro" id="IPR036847">
    <property type="entry name" value="RimP_C_sf"/>
</dbReference>
<evidence type="ECO:0000256" key="2">
    <source>
        <dbReference type="ARBA" id="ARBA00022517"/>
    </source>
</evidence>
<dbReference type="PANTHER" id="PTHR33867:SF1">
    <property type="entry name" value="RIBOSOME MATURATION FACTOR RIMP"/>
    <property type="match status" value="1"/>
</dbReference>
<name>A0ABT1VYT6_9PROT</name>